<feature type="region of interest" description="Disordered" evidence="1">
    <location>
        <begin position="1"/>
        <end position="30"/>
    </location>
</feature>
<sequence>MSDSITTSTYCNKNINDDESQNGTGEMSQANIVTTSRTSSLVKSSRSTLSLCRSALKTSLIFSVLSQATAYIIKPADIISTRLTRLLVRYMNIQCLIRNILSLGEINLISSGIDVRSGLEQVGTTPEEILSKIHNLEEYRITKRINRTSMDDIVDNANIDRIEYRYNRIKEVALGICDRIKNSSPFNIESRNRLSNFSELVRANEDKYYTCPNIIVDSINRNIYAHSYDHRSMNSMATERTVIVIIVLGCLCALFYFFILGTRRFKASRNRSKINQHRLRGKPKFEC</sequence>
<keyword evidence="2" id="KW-1133">Transmembrane helix</keyword>
<keyword evidence="4" id="KW-1185">Reference proteome</keyword>
<evidence type="ECO:0000313" key="4">
    <source>
        <dbReference type="Proteomes" id="UP000198651"/>
    </source>
</evidence>
<reference evidence="4" key="1">
    <citation type="submission" date="2015-11" db="EMBL/GenBank/DDBJ databases">
        <authorList>
            <person name="Seth-Smith H.M.B."/>
        </authorList>
    </citation>
    <scope>NUCLEOTIDE SEQUENCE [LARGE SCALE GENOMIC DNA]</scope>
    <source>
        <strain evidence="4">2013Ark11</strain>
    </source>
</reference>
<dbReference type="Proteomes" id="UP000198651">
    <property type="component" value="Chromosome I"/>
</dbReference>
<feature type="compositionally biased region" description="Polar residues" evidence="1">
    <location>
        <begin position="1"/>
        <end position="14"/>
    </location>
</feature>
<dbReference type="AlphaFoldDB" id="A0A0S4M0V6"/>
<feature type="compositionally biased region" description="Polar residues" evidence="1">
    <location>
        <begin position="21"/>
        <end position="30"/>
    </location>
</feature>
<dbReference type="RefSeq" id="WP_092342354.1">
    <property type="nucleotide sequence ID" value="NZ_LN906597.1"/>
</dbReference>
<protein>
    <submittedName>
        <fullName evidence="3">Putative membrane protein</fullName>
    </submittedName>
</protein>
<keyword evidence="2" id="KW-0472">Membrane</keyword>
<dbReference type="EMBL" id="LN906597">
    <property type="protein sequence ID" value="CUT16864.1"/>
    <property type="molecule type" value="Genomic_DNA"/>
</dbReference>
<evidence type="ECO:0000256" key="1">
    <source>
        <dbReference type="SAM" id="MobiDB-lite"/>
    </source>
</evidence>
<name>A0A0S4M0V6_9BURK</name>
<accession>A0A0S4M0V6</accession>
<feature type="transmembrane region" description="Helical" evidence="2">
    <location>
        <begin position="241"/>
        <end position="261"/>
    </location>
</feature>
<keyword evidence="2" id="KW-0812">Transmembrane</keyword>
<proteinExistence type="predicted"/>
<gene>
    <name evidence="3" type="ORF">Ark11_0002</name>
</gene>
<evidence type="ECO:0000313" key="3">
    <source>
        <dbReference type="EMBL" id="CUT16864.1"/>
    </source>
</evidence>
<organism evidence="3 4">
    <name type="scientific">Candidatus Ichthyocystis hellenicum</name>
    <dbReference type="NCBI Taxonomy" id="1561003"/>
    <lineage>
        <taxon>Bacteria</taxon>
        <taxon>Pseudomonadati</taxon>
        <taxon>Pseudomonadota</taxon>
        <taxon>Betaproteobacteria</taxon>
        <taxon>Burkholderiales</taxon>
        <taxon>Candidatus Ichthyocystis</taxon>
    </lineage>
</organism>
<dbReference type="OrthoDB" id="9913236at2"/>
<evidence type="ECO:0000256" key="2">
    <source>
        <dbReference type="SAM" id="Phobius"/>
    </source>
</evidence>